<evidence type="ECO:0000313" key="16">
    <source>
        <dbReference type="EMBL" id="CAH1246531.1"/>
    </source>
</evidence>
<evidence type="ECO:0000256" key="2">
    <source>
        <dbReference type="ARBA" id="ARBA00022598"/>
    </source>
</evidence>
<comment type="similarity">
    <text evidence="1 14">Belongs to the ATP-dependent AMP-binding enzyme family.</text>
</comment>
<comment type="catalytic activity">
    <reaction evidence="10">
        <text>15-hydroxy-(5Z,8Z,11Z,13E)-eicosatetraenoate + ATP + CoA = 15-hydroxy-(5Z,8Z,11Z,13E)-eicosatetraenoyl-CoA + AMP + diphosphate</text>
        <dbReference type="Rhea" id="RHEA:52116"/>
        <dbReference type="ChEBI" id="CHEBI:30616"/>
        <dbReference type="ChEBI" id="CHEBI:33019"/>
        <dbReference type="ChEBI" id="CHEBI:57287"/>
        <dbReference type="ChEBI" id="CHEBI:78832"/>
        <dbReference type="ChEBI" id="CHEBI:136409"/>
        <dbReference type="ChEBI" id="CHEBI:456215"/>
    </reaction>
    <physiologicalReaction direction="left-to-right" evidence="10">
        <dbReference type="Rhea" id="RHEA:52117"/>
    </physiologicalReaction>
</comment>
<evidence type="ECO:0000256" key="8">
    <source>
        <dbReference type="ARBA" id="ARBA00024484"/>
    </source>
</evidence>
<comment type="catalytic activity">
    <reaction evidence="7">
        <text>5-hydroxy-(6E,8Z,11Z,14Z)-eicosatetraenoate + ATP + CoA = 5-hydroxy-(6E,8Z,11Z,14Z)-eicosatetraenoyl-CoA + AMP + diphosphate</text>
        <dbReference type="Rhea" id="RHEA:52108"/>
        <dbReference type="ChEBI" id="CHEBI:30616"/>
        <dbReference type="ChEBI" id="CHEBI:33019"/>
        <dbReference type="ChEBI" id="CHEBI:57287"/>
        <dbReference type="ChEBI" id="CHEBI:65341"/>
        <dbReference type="ChEBI" id="CHEBI:136407"/>
        <dbReference type="ChEBI" id="CHEBI:456215"/>
    </reaction>
    <physiologicalReaction direction="left-to-right" evidence="7">
        <dbReference type="Rhea" id="RHEA:52109"/>
    </physiologicalReaction>
</comment>
<keyword evidence="3 14" id="KW-0547">Nucleotide-binding</keyword>
<dbReference type="Gene3D" id="3.40.50.12780">
    <property type="entry name" value="N-terminal domain of ligase-like"/>
    <property type="match status" value="1"/>
</dbReference>
<feature type="domain" description="AMP-dependent synthetase/ligase" evidence="15">
    <location>
        <begin position="157"/>
        <end position="562"/>
    </location>
</feature>
<comment type="catalytic activity">
    <reaction evidence="9">
        <text>12-hydroxy-(5Z,8Z,10E,14Z)-eicosatetraenoate + ATP + CoA = 12-hydroxy-(5Z,8Z,10E,14Z)-eicosatetraenoyl-CoA + AMP + diphosphate</text>
        <dbReference type="Rhea" id="RHEA:52112"/>
        <dbReference type="ChEBI" id="CHEBI:30616"/>
        <dbReference type="ChEBI" id="CHEBI:33019"/>
        <dbReference type="ChEBI" id="CHEBI:57287"/>
        <dbReference type="ChEBI" id="CHEBI:90718"/>
        <dbReference type="ChEBI" id="CHEBI:136408"/>
        <dbReference type="ChEBI" id="CHEBI:456215"/>
    </reaction>
    <physiologicalReaction direction="left-to-right" evidence="9">
        <dbReference type="Rhea" id="RHEA:52113"/>
    </physiologicalReaction>
</comment>
<dbReference type="SUPFAM" id="SSF56801">
    <property type="entry name" value="Acetyl-CoA synthetase-like"/>
    <property type="match status" value="1"/>
</dbReference>
<keyword evidence="5 14" id="KW-0067">ATP-binding</keyword>
<dbReference type="AlphaFoldDB" id="A0A8K0EF09"/>
<evidence type="ECO:0000256" key="5">
    <source>
        <dbReference type="ARBA" id="ARBA00022840"/>
    </source>
</evidence>
<evidence type="ECO:0000256" key="9">
    <source>
        <dbReference type="ARBA" id="ARBA00024495"/>
    </source>
</evidence>
<comment type="catalytic activity">
    <reaction evidence="13">
        <text>hexadecanoate + ATP + CoA = hexadecanoyl-CoA + AMP + diphosphate</text>
        <dbReference type="Rhea" id="RHEA:30751"/>
        <dbReference type="ChEBI" id="CHEBI:7896"/>
        <dbReference type="ChEBI" id="CHEBI:30616"/>
        <dbReference type="ChEBI" id="CHEBI:33019"/>
        <dbReference type="ChEBI" id="CHEBI:57287"/>
        <dbReference type="ChEBI" id="CHEBI:57379"/>
        <dbReference type="ChEBI" id="CHEBI:456215"/>
    </reaction>
    <physiologicalReaction direction="left-to-right" evidence="13">
        <dbReference type="Rhea" id="RHEA:30752"/>
    </physiologicalReaction>
</comment>
<dbReference type="PROSITE" id="PS00455">
    <property type="entry name" value="AMP_BINDING"/>
    <property type="match status" value="1"/>
</dbReference>
<dbReference type="InterPro" id="IPR020845">
    <property type="entry name" value="AMP-binding_CS"/>
</dbReference>
<dbReference type="InterPro" id="IPR045311">
    <property type="entry name" value="LC-FACS_euk"/>
</dbReference>
<keyword evidence="2 14" id="KW-0436">Ligase</keyword>
<evidence type="ECO:0000256" key="1">
    <source>
        <dbReference type="ARBA" id="ARBA00006432"/>
    </source>
</evidence>
<proteinExistence type="inferred from homology"/>
<dbReference type="GO" id="GO:0016020">
    <property type="term" value="C:membrane"/>
    <property type="evidence" value="ECO:0007669"/>
    <property type="project" value="TreeGrafter"/>
</dbReference>
<dbReference type="EC" id="6.2.1.3" evidence="14"/>
<accession>A0A8K0EF09</accession>
<dbReference type="EMBL" id="OV696700">
    <property type="protein sequence ID" value="CAH1246531.1"/>
    <property type="molecule type" value="Genomic_DNA"/>
</dbReference>
<dbReference type="CDD" id="cd05927">
    <property type="entry name" value="LC-FACS_euk"/>
    <property type="match status" value="1"/>
</dbReference>
<gene>
    <name evidence="16" type="primary">ACSL1</name>
    <name evidence="16" type="ORF">BLAG_LOCUS8527</name>
</gene>
<dbReference type="PANTHER" id="PTHR43272:SF107">
    <property type="entry name" value="LONG-CHAIN-FATTY-ACID--COA LIGASE 5"/>
    <property type="match status" value="1"/>
</dbReference>
<comment type="function">
    <text evidence="14">Catalyzes the conversion of long-chain fatty acids to their active form acyl-CoAs for both synthesis of cellular lipids, and degradation via beta-oxidation.</text>
</comment>
<organism evidence="16 17">
    <name type="scientific">Branchiostoma lanceolatum</name>
    <name type="common">Common lancelet</name>
    <name type="synonym">Amphioxus lanceolatum</name>
    <dbReference type="NCBI Taxonomy" id="7740"/>
    <lineage>
        <taxon>Eukaryota</taxon>
        <taxon>Metazoa</taxon>
        <taxon>Chordata</taxon>
        <taxon>Cephalochordata</taxon>
        <taxon>Leptocardii</taxon>
        <taxon>Amphioxiformes</taxon>
        <taxon>Branchiostomatidae</taxon>
        <taxon>Branchiostoma</taxon>
    </lineage>
</organism>
<evidence type="ECO:0000256" key="4">
    <source>
        <dbReference type="ARBA" id="ARBA00022832"/>
    </source>
</evidence>
<keyword evidence="4 14" id="KW-0276">Fatty acid metabolism</keyword>
<protein>
    <recommendedName>
        <fullName evidence="14">Long-chain-fatty-acid--CoA ligase</fullName>
        <ecNumber evidence="14">6.2.1.3</ecNumber>
    </recommendedName>
</protein>
<reference evidence="16" key="1">
    <citation type="submission" date="2022-01" db="EMBL/GenBank/DDBJ databases">
        <authorList>
            <person name="Braso-Vives M."/>
        </authorList>
    </citation>
    <scope>NUCLEOTIDE SEQUENCE</scope>
</reference>
<evidence type="ECO:0000256" key="14">
    <source>
        <dbReference type="RuleBase" id="RU369030"/>
    </source>
</evidence>
<dbReference type="PANTHER" id="PTHR43272">
    <property type="entry name" value="LONG-CHAIN-FATTY-ACID--COA LIGASE"/>
    <property type="match status" value="1"/>
</dbReference>
<keyword evidence="6 14" id="KW-0443">Lipid metabolism</keyword>
<evidence type="ECO:0000313" key="17">
    <source>
        <dbReference type="Proteomes" id="UP000838412"/>
    </source>
</evidence>
<dbReference type="InterPro" id="IPR000873">
    <property type="entry name" value="AMP-dep_synth/lig_dom"/>
</dbReference>
<evidence type="ECO:0000259" key="15">
    <source>
        <dbReference type="Pfam" id="PF00501"/>
    </source>
</evidence>
<dbReference type="GO" id="GO:0005524">
    <property type="term" value="F:ATP binding"/>
    <property type="evidence" value="ECO:0007669"/>
    <property type="project" value="UniProtKB-KW"/>
</dbReference>
<dbReference type="GO" id="GO:0005783">
    <property type="term" value="C:endoplasmic reticulum"/>
    <property type="evidence" value="ECO:0007669"/>
    <property type="project" value="TreeGrafter"/>
</dbReference>
<dbReference type="Proteomes" id="UP000838412">
    <property type="component" value="Chromosome 15"/>
</dbReference>
<evidence type="ECO:0000256" key="13">
    <source>
        <dbReference type="ARBA" id="ARBA00049139"/>
    </source>
</evidence>
<dbReference type="InterPro" id="IPR042099">
    <property type="entry name" value="ANL_N_sf"/>
</dbReference>
<keyword evidence="17" id="KW-1185">Reference proteome</keyword>
<evidence type="ECO:0000256" key="3">
    <source>
        <dbReference type="ARBA" id="ARBA00022741"/>
    </source>
</evidence>
<evidence type="ECO:0000256" key="6">
    <source>
        <dbReference type="ARBA" id="ARBA00023098"/>
    </source>
</evidence>
<dbReference type="GO" id="GO:0047676">
    <property type="term" value="F:arachidonate-CoA ligase activity"/>
    <property type="evidence" value="ECO:0007669"/>
    <property type="project" value="UniProtKB-EC"/>
</dbReference>
<dbReference type="OrthoDB" id="1700726at2759"/>
<dbReference type="Pfam" id="PF00501">
    <property type="entry name" value="AMP-binding"/>
    <property type="match status" value="1"/>
</dbReference>
<sequence length="765" mass="84037">MFDGIFYFSENLRRESAMLGGACRTCFRQLARRQAATGPLRLGAAANIATPLTPGIRLTTQRCIGMESVAALGAGAAVLGGVLMRNRPRPVTPPCDISMQSREVPGTGGGRIPAYLEGDKLVESCYDGMQTLHDVFKRGAMVSNNGPCLGWRSGPNKPYEWVTYNEVLDRAAHFGSGLIALGCKPNQTSFVGIFSQNRVEYVVADQASNMFSMVTVPMYATLGRSALRFIINQAQLETILCDEESKVMLLLTFISNKQVSTVKRIITTEVMADEVILMAERHGVQMLAFNEVVRLGQQQPHDQVLPSPDDLATIYYTSGTTGDPKGAMLTHRNQIAELGGAVGHFQDTIKFCPEDVYISYLPLAHVIERIMQLYLFTHGASIGFFRGDVKELMSDIQALQPTCMATVPRVLIRIHDAVMAKVQRSPLKKRLLKAALQSKEKQLVKGILRTDTFWDKLLLKKVQDQLGGRVRLMFVAGAPISGKILTFTRCAFGASVFEGYGQTEVSGSGTFTIPGDNSIGHVGTPLGCNLVKLVDVPDMNYFTEDKQGEVCFKGPNVFKGYLNDKKNTDETIDGDGWVHSGDIGMWLPNGTLRVIDRKKSIFKLAQGEYVAPEKIEMVYNTCPQVAQSFVYGDSLKAVLVGIIVPDPDVLTSWAAAKGIGGHVDALCQNEEVKSAIFHKICTLGDQAGLMGFEQVKDIFLCPDQFTVENGLVTPTFKLKRSQLKDTFQTQIADMYQRLDLARENNNAANNINMNIPNNVELKQGQ</sequence>
<evidence type="ECO:0000256" key="7">
    <source>
        <dbReference type="ARBA" id="ARBA00024469"/>
    </source>
</evidence>
<comment type="catalytic activity">
    <reaction evidence="12">
        <text>(E)-hexadec-2-enoate + ATP + CoA = (2E)-hexadecenoyl-CoA + AMP + diphosphate</text>
        <dbReference type="Rhea" id="RHEA:36139"/>
        <dbReference type="ChEBI" id="CHEBI:30616"/>
        <dbReference type="ChEBI" id="CHEBI:33019"/>
        <dbReference type="ChEBI" id="CHEBI:57287"/>
        <dbReference type="ChEBI" id="CHEBI:61526"/>
        <dbReference type="ChEBI" id="CHEBI:72745"/>
        <dbReference type="ChEBI" id="CHEBI:456215"/>
    </reaction>
    <physiologicalReaction direction="left-to-right" evidence="12">
        <dbReference type="Rhea" id="RHEA:36140"/>
    </physiologicalReaction>
</comment>
<evidence type="ECO:0000256" key="12">
    <source>
        <dbReference type="ARBA" id="ARBA00024565"/>
    </source>
</evidence>
<evidence type="ECO:0000256" key="11">
    <source>
        <dbReference type="ARBA" id="ARBA00024548"/>
    </source>
</evidence>
<evidence type="ECO:0000256" key="10">
    <source>
        <dbReference type="ARBA" id="ARBA00024532"/>
    </source>
</evidence>
<comment type="catalytic activity">
    <reaction evidence="11">
        <text>(5Z,8Z,11Z,14Z)-eicosatetraenoate + ATP + CoA = (5Z,8Z,11Z,14Z)-eicosatetraenoyl-CoA + AMP + diphosphate</text>
        <dbReference type="Rhea" id="RHEA:19713"/>
        <dbReference type="ChEBI" id="CHEBI:30616"/>
        <dbReference type="ChEBI" id="CHEBI:32395"/>
        <dbReference type="ChEBI" id="CHEBI:33019"/>
        <dbReference type="ChEBI" id="CHEBI:57287"/>
        <dbReference type="ChEBI" id="CHEBI:57368"/>
        <dbReference type="ChEBI" id="CHEBI:456215"/>
        <dbReference type="EC" id="6.2.1.15"/>
    </reaction>
    <physiologicalReaction direction="left-to-right" evidence="11">
        <dbReference type="Rhea" id="RHEA:19714"/>
    </physiologicalReaction>
</comment>
<comment type="catalytic activity">
    <reaction evidence="8">
        <text>a long-chain fatty acid + ATP + CoA = a long-chain fatty acyl-CoA + AMP + diphosphate</text>
        <dbReference type="Rhea" id="RHEA:15421"/>
        <dbReference type="ChEBI" id="CHEBI:30616"/>
        <dbReference type="ChEBI" id="CHEBI:33019"/>
        <dbReference type="ChEBI" id="CHEBI:57287"/>
        <dbReference type="ChEBI" id="CHEBI:57560"/>
        <dbReference type="ChEBI" id="CHEBI:83139"/>
        <dbReference type="ChEBI" id="CHEBI:456215"/>
        <dbReference type="EC" id="6.2.1.3"/>
    </reaction>
    <physiologicalReaction direction="left-to-right" evidence="8">
        <dbReference type="Rhea" id="RHEA:15422"/>
    </physiologicalReaction>
</comment>
<name>A0A8K0EF09_BRALA</name>